<dbReference type="GeneID" id="96010915"/>
<proteinExistence type="predicted"/>
<gene>
    <name evidence="1" type="ORF">WHR41_09474</name>
</gene>
<organism evidence="1 2">
    <name type="scientific">Cladosporium halotolerans</name>
    <dbReference type="NCBI Taxonomy" id="1052096"/>
    <lineage>
        <taxon>Eukaryota</taxon>
        <taxon>Fungi</taxon>
        <taxon>Dikarya</taxon>
        <taxon>Ascomycota</taxon>
        <taxon>Pezizomycotina</taxon>
        <taxon>Dothideomycetes</taxon>
        <taxon>Dothideomycetidae</taxon>
        <taxon>Cladosporiales</taxon>
        <taxon>Cladosporiaceae</taxon>
        <taxon>Cladosporium</taxon>
    </lineage>
</organism>
<sequence>MLEHEQEALLDLLRKSKWSDWCRKELSLELKAIQKTRNANSDRLVDALSRASNNAFSPELLWDYRAIVQVPSHTGNIIFALTKMSKDCDVNIGVLACIQRVLWVTLFAQIQLLKPAVQNSSHKSLSSAAIAEIAEKSGVEAATLAKQATAGRKIARLMSTFGVSAVLRMDRLSLDFLCTKLSEAHIEDAKSSLEGSEALKDMRRRDDKACEAIMMTLERLEEFGFDAETFITAETDLGGILKDGQIRSLRQLRDQSRASTRNRRWGVAGQLTNGGPWRACSGQVQQPEPPTETNPWQVAPNPCQQTNTISDLAQPLTVQGITGDTERGTHNNQCFGGTQEFHLSNSAEAQMRDWNTNALDPVNFELENFEMLRWNRAFQYFDTAETINHSS</sequence>
<dbReference type="Proteomes" id="UP000803884">
    <property type="component" value="Unassembled WGS sequence"/>
</dbReference>
<dbReference type="AlphaFoldDB" id="A0AB34KD06"/>
<dbReference type="EMBL" id="JAAQHG020000177">
    <property type="protein sequence ID" value="KAL1581766.1"/>
    <property type="molecule type" value="Genomic_DNA"/>
</dbReference>
<accession>A0AB34KD06</accession>
<protein>
    <submittedName>
        <fullName evidence="1">Uncharacterized protein</fullName>
    </submittedName>
</protein>
<name>A0AB34KD06_9PEZI</name>
<reference evidence="1 2" key="1">
    <citation type="journal article" date="2020" name="Microbiol. Resour. Announc.">
        <title>Draft Genome Sequence of a Cladosporium Species Isolated from the Mesophotic Ascidian Didemnum maculosum.</title>
        <authorList>
            <person name="Gioti A."/>
            <person name="Siaperas R."/>
            <person name="Nikolaivits E."/>
            <person name="Le Goff G."/>
            <person name="Ouazzani J."/>
            <person name="Kotoulas G."/>
            <person name="Topakas E."/>
        </authorList>
    </citation>
    <scope>NUCLEOTIDE SEQUENCE [LARGE SCALE GENOMIC DNA]</scope>
    <source>
        <strain evidence="1 2">TM138-S3</strain>
    </source>
</reference>
<dbReference type="RefSeq" id="XP_069224875.1">
    <property type="nucleotide sequence ID" value="XM_069378077.1"/>
</dbReference>
<comment type="caution">
    <text evidence="1">The sequence shown here is derived from an EMBL/GenBank/DDBJ whole genome shotgun (WGS) entry which is preliminary data.</text>
</comment>
<keyword evidence="2" id="KW-1185">Reference proteome</keyword>
<evidence type="ECO:0000313" key="1">
    <source>
        <dbReference type="EMBL" id="KAL1581766.1"/>
    </source>
</evidence>
<evidence type="ECO:0000313" key="2">
    <source>
        <dbReference type="Proteomes" id="UP000803884"/>
    </source>
</evidence>